<dbReference type="EMBL" id="JAQOUE010000001">
    <property type="protein sequence ID" value="MDT7041624.1"/>
    <property type="molecule type" value="Genomic_DNA"/>
</dbReference>
<accession>A0ABU3K5C2</accession>
<proteinExistence type="predicted"/>
<evidence type="ECO:0000313" key="2">
    <source>
        <dbReference type="Proteomes" id="UP001250932"/>
    </source>
</evidence>
<protein>
    <recommendedName>
        <fullName evidence="3">Lipoprotein</fullName>
    </recommendedName>
</protein>
<evidence type="ECO:0008006" key="3">
    <source>
        <dbReference type="Google" id="ProtNLM"/>
    </source>
</evidence>
<dbReference type="RefSeq" id="WP_313831973.1">
    <property type="nucleotide sequence ID" value="NZ_JAQOUE010000001.1"/>
</dbReference>
<gene>
    <name evidence="1" type="ORF">PPG34_04630</name>
</gene>
<organism evidence="1 2">
    <name type="scientific">Candidatus Nitronereus thalassa</name>
    <dbReference type="NCBI Taxonomy" id="3020898"/>
    <lineage>
        <taxon>Bacteria</taxon>
        <taxon>Pseudomonadati</taxon>
        <taxon>Nitrospirota</taxon>
        <taxon>Nitrospiria</taxon>
        <taxon>Nitrospirales</taxon>
        <taxon>Nitrospiraceae</taxon>
        <taxon>Candidatus Nitronereus</taxon>
    </lineage>
</organism>
<reference evidence="1 2" key="1">
    <citation type="journal article" date="2023" name="ISME J.">
        <title>Cultivation and genomic characterization of novel and ubiquitous marine nitrite-oxidizing bacteria from the Nitrospirales.</title>
        <authorList>
            <person name="Mueller A.J."/>
            <person name="Daebeler A."/>
            <person name="Herbold C.W."/>
            <person name="Kirkegaard R.H."/>
            <person name="Daims H."/>
        </authorList>
    </citation>
    <scope>NUCLEOTIDE SEQUENCE [LARGE SCALE GENOMIC DNA]</scope>
    <source>
        <strain evidence="1 2">EB</strain>
    </source>
</reference>
<keyword evidence="2" id="KW-1185">Reference proteome</keyword>
<dbReference type="Proteomes" id="UP001250932">
    <property type="component" value="Unassembled WGS sequence"/>
</dbReference>
<sequence>MKGKVLEGSSRNLFLGFVLIALCSGCASYVTPGGGVEIAQLTTSPDRNINELMAIEPAAQFPASMVIARVQAPGYKNHRNESFGEGRFSVVTSHDVEQETDYQRIASMPMVKTAGPINRMLLPTQLDTIQSLRTAAARLRADILLLYTFDTTFHVGAQQFRPLNVIALGFLSNKEVTVSTTASAAFFDVRTEFLYGLAEATARESQHSSMWGSSDVVDDLRVATEGQAFHLLTTEIEKTWNGIVQTHATHKINQ</sequence>
<evidence type="ECO:0000313" key="1">
    <source>
        <dbReference type="EMBL" id="MDT7041624.1"/>
    </source>
</evidence>
<name>A0ABU3K5C2_9BACT</name>
<comment type="caution">
    <text evidence="1">The sequence shown here is derived from an EMBL/GenBank/DDBJ whole genome shotgun (WGS) entry which is preliminary data.</text>
</comment>